<feature type="domain" description="Transcriptional repressor PaaX-like central Cas2-like" evidence="3">
    <location>
        <begin position="88"/>
        <end position="169"/>
    </location>
</feature>
<dbReference type="Gene3D" id="1.10.10.10">
    <property type="entry name" value="Winged helix-like DNA-binding domain superfamily/Winged helix DNA-binding domain"/>
    <property type="match status" value="1"/>
</dbReference>
<dbReference type="InterPro" id="IPR013225">
    <property type="entry name" value="PaaX_C"/>
</dbReference>
<dbReference type="EMBL" id="BMOF01000040">
    <property type="protein sequence ID" value="GGK04417.1"/>
    <property type="molecule type" value="Genomic_DNA"/>
</dbReference>
<dbReference type="PANTHER" id="PTHR30319:SF1">
    <property type="entry name" value="TRANSCRIPTIONAL REPRESSOR PAAX"/>
    <property type="match status" value="1"/>
</dbReference>
<keyword evidence="5" id="KW-1185">Reference proteome</keyword>
<dbReference type="Gene3D" id="1.20.58.1460">
    <property type="match status" value="1"/>
</dbReference>
<dbReference type="InterPro" id="IPR012906">
    <property type="entry name" value="PaaX-like_N"/>
</dbReference>
<feature type="domain" description="Transcriptional repressor PaaX-like N-terminal" evidence="1">
    <location>
        <begin position="2"/>
        <end position="71"/>
    </location>
</feature>
<dbReference type="PIRSF" id="PIRSF020623">
    <property type="entry name" value="PaaX"/>
    <property type="match status" value="1"/>
</dbReference>
<sequence length="272" mass="32352">MRPRSLLFTLFGDFLRYADVAVWIGSIIKYMEPFGFTEGATRVAISRMVQQGWLNSRKVGQKSYYRLTEKGRQRLEEGTSRVYHRVPEPWDGMWRVVVYSIPEDQRHLRDQFRKELQWRGFGPLSHTTWISPRNVYAQVMALIQQYDIQPYVDVFTARYDGPQTYQQIVQKAWNMASVEAWYEAFLKTYSVRFETLRQRLAHGDLSDRECFVERTLLVHEYRKFLFVDPNLPEELLPPNWIGQRAHLLFQELHKLLSPGAERFFAAHFDFVS</sequence>
<reference evidence="4" key="2">
    <citation type="submission" date="2020-09" db="EMBL/GenBank/DDBJ databases">
        <authorList>
            <person name="Sun Q."/>
            <person name="Ohkuma M."/>
        </authorList>
    </citation>
    <scope>NUCLEOTIDE SEQUENCE</scope>
    <source>
        <strain evidence="4">JCM 14719</strain>
    </source>
</reference>
<evidence type="ECO:0000259" key="2">
    <source>
        <dbReference type="Pfam" id="PF08223"/>
    </source>
</evidence>
<dbReference type="InterPro" id="IPR048846">
    <property type="entry name" value="PaaX-like_central"/>
</dbReference>
<dbReference type="AlphaFoldDB" id="A0A8J3FFE7"/>
<dbReference type="Pfam" id="PF07848">
    <property type="entry name" value="PaaX"/>
    <property type="match status" value="1"/>
</dbReference>
<dbReference type="Gene3D" id="3.30.70.2650">
    <property type="match status" value="1"/>
</dbReference>
<evidence type="ECO:0000313" key="4">
    <source>
        <dbReference type="EMBL" id="GGK04417.1"/>
    </source>
</evidence>
<proteinExistence type="predicted"/>
<dbReference type="PANTHER" id="PTHR30319">
    <property type="entry name" value="PHENYLACETIC ACID REGULATOR-RELATED TRANSCRIPTIONAL REPRESSOR"/>
    <property type="match status" value="1"/>
</dbReference>
<accession>A0A8J3FFE7</accession>
<evidence type="ECO:0000313" key="5">
    <source>
        <dbReference type="Proteomes" id="UP000637720"/>
    </source>
</evidence>
<gene>
    <name evidence="4" type="ORF">GCM10007043_18090</name>
</gene>
<organism evidence="4 5">
    <name type="scientific">Calditerricola satsumensis</name>
    <dbReference type="NCBI Taxonomy" id="373054"/>
    <lineage>
        <taxon>Bacteria</taxon>
        <taxon>Bacillati</taxon>
        <taxon>Bacillota</taxon>
        <taxon>Bacilli</taxon>
        <taxon>Bacillales</taxon>
        <taxon>Bacillaceae</taxon>
        <taxon>Calditerricola</taxon>
    </lineage>
</organism>
<dbReference type="Proteomes" id="UP000637720">
    <property type="component" value="Unassembled WGS sequence"/>
</dbReference>
<name>A0A8J3FFE7_9BACI</name>
<dbReference type="SUPFAM" id="SSF46785">
    <property type="entry name" value="Winged helix' DNA-binding domain"/>
    <property type="match status" value="1"/>
</dbReference>
<dbReference type="InterPro" id="IPR011965">
    <property type="entry name" value="PaaX_trns_reg"/>
</dbReference>
<dbReference type="Pfam" id="PF20803">
    <property type="entry name" value="PaaX_M"/>
    <property type="match status" value="1"/>
</dbReference>
<dbReference type="GO" id="GO:0006351">
    <property type="term" value="P:DNA-templated transcription"/>
    <property type="evidence" value="ECO:0007669"/>
    <property type="project" value="InterPro"/>
</dbReference>
<dbReference type="Pfam" id="PF08223">
    <property type="entry name" value="PaaX_C"/>
    <property type="match status" value="1"/>
</dbReference>
<dbReference type="InterPro" id="IPR036390">
    <property type="entry name" value="WH_DNA-bd_sf"/>
</dbReference>
<dbReference type="InterPro" id="IPR036388">
    <property type="entry name" value="WH-like_DNA-bd_sf"/>
</dbReference>
<reference evidence="4" key="1">
    <citation type="journal article" date="2014" name="Int. J. Syst. Evol. Microbiol.">
        <title>Complete genome sequence of Corynebacterium casei LMG S-19264T (=DSM 44701T), isolated from a smear-ripened cheese.</title>
        <authorList>
            <consortium name="US DOE Joint Genome Institute (JGI-PGF)"/>
            <person name="Walter F."/>
            <person name="Albersmeier A."/>
            <person name="Kalinowski J."/>
            <person name="Ruckert C."/>
        </authorList>
    </citation>
    <scope>NUCLEOTIDE SEQUENCE</scope>
    <source>
        <strain evidence="4">JCM 14719</strain>
    </source>
</reference>
<comment type="caution">
    <text evidence="4">The sequence shown here is derived from an EMBL/GenBank/DDBJ whole genome shotgun (WGS) entry which is preliminary data.</text>
</comment>
<feature type="domain" description="Transcriptional repressor PaaX-like C-terminal" evidence="2">
    <location>
        <begin position="173"/>
        <end position="265"/>
    </location>
</feature>
<dbReference type="RefSeq" id="WP_054671340.1">
    <property type="nucleotide sequence ID" value="NZ_BMOF01000040.1"/>
</dbReference>
<evidence type="ECO:0000259" key="1">
    <source>
        <dbReference type="Pfam" id="PF07848"/>
    </source>
</evidence>
<evidence type="ECO:0000259" key="3">
    <source>
        <dbReference type="Pfam" id="PF20803"/>
    </source>
</evidence>
<protein>
    <submittedName>
        <fullName evidence="4">Phenylacetic acid degradation operon negative regulatory protein PaaX</fullName>
    </submittedName>
</protein>